<evidence type="ECO:0000256" key="10">
    <source>
        <dbReference type="PROSITE-ProRule" id="PRU00560"/>
    </source>
</evidence>
<dbReference type="CDD" id="cd17932">
    <property type="entry name" value="DEXQc_UvrD"/>
    <property type="match status" value="1"/>
</dbReference>
<evidence type="ECO:0000256" key="6">
    <source>
        <dbReference type="ARBA" id="ARBA00023235"/>
    </source>
</evidence>
<dbReference type="GO" id="GO:0003677">
    <property type="term" value="F:DNA binding"/>
    <property type="evidence" value="ECO:0007669"/>
    <property type="project" value="UniProtKB-KW"/>
</dbReference>
<evidence type="ECO:0000256" key="3">
    <source>
        <dbReference type="ARBA" id="ARBA00022801"/>
    </source>
</evidence>
<dbReference type="PANTHER" id="PTHR11070:SF69">
    <property type="entry name" value="ATP-DEPENDENT DNA HELICASE UVRD2"/>
    <property type="match status" value="1"/>
</dbReference>
<dbReference type="RefSeq" id="WP_100509833.1">
    <property type="nucleotide sequence ID" value="NZ_PEBI01000001.1"/>
</dbReference>
<evidence type="ECO:0000256" key="9">
    <source>
        <dbReference type="ARBA" id="ARBA00048988"/>
    </source>
</evidence>
<keyword evidence="3 10" id="KW-0378">Hydrolase</keyword>
<feature type="binding site" evidence="10">
    <location>
        <begin position="31"/>
        <end position="38"/>
    </location>
    <ligand>
        <name>ATP</name>
        <dbReference type="ChEBI" id="CHEBI:30616"/>
    </ligand>
</feature>
<protein>
    <recommendedName>
        <fullName evidence="8">DNA 3'-5' helicase</fullName>
        <ecNumber evidence="8">5.6.2.4</ecNumber>
    </recommendedName>
</protein>
<dbReference type="GO" id="GO:0016887">
    <property type="term" value="F:ATP hydrolysis activity"/>
    <property type="evidence" value="ECO:0007669"/>
    <property type="project" value="RHEA"/>
</dbReference>
<dbReference type="GO" id="GO:0000725">
    <property type="term" value="P:recombinational repair"/>
    <property type="evidence" value="ECO:0007669"/>
    <property type="project" value="TreeGrafter"/>
</dbReference>
<evidence type="ECO:0000256" key="7">
    <source>
        <dbReference type="ARBA" id="ARBA00034617"/>
    </source>
</evidence>
<comment type="catalytic activity">
    <reaction evidence="7">
        <text>Couples ATP hydrolysis with the unwinding of duplex DNA by translocating in the 3'-5' direction.</text>
        <dbReference type="EC" id="5.6.2.4"/>
    </reaction>
</comment>
<keyword evidence="13" id="KW-1185">Reference proteome</keyword>
<dbReference type="Pfam" id="PF00580">
    <property type="entry name" value="UvrD-helicase"/>
    <property type="match status" value="1"/>
</dbReference>
<dbReference type="AlphaFoldDB" id="A0A2M9HA50"/>
<dbReference type="InterPro" id="IPR013986">
    <property type="entry name" value="DExx_box_DNA_helicase_dom_sf"/>
</dbReference>
<organism evidence="12 13">
    <name type="scientific">Bifidobacterium primatium</name>
    <dbReference type="NCBI Taxonomy" id="2045438"/>
    <lineage>
        <taxon>Bacteria</taxon>
        <taxon>Bacillati</taxon>
        <taxon>Actinomycetota</taxon>
        <taxon>Actinomycetes</taxon>
        <taxon>Bifidobacteriales</taxon>
        <taxon>Bifidobacteriaceae</taxon>
        <taxon>Bifidobacterium</taxon>
    </lineage>
</organism>
<dbReference type="EC" id="5.6.2.4" evidence="8"/>
<gene>
    <name evidence="12" type="ORF">CS006_00360</name>
</gene>
<dbReference type="Pfam" id="PF13361">
    <property type="entry name" value="UvrD_C"/>
    <property type="match status" value="2"/>
</dbReference>
<dbReference type="GO" id="GO:0043138">
    <property type="term" value="F:3'-5' DNA helicase activity"/>
    <property type="evidence" value="ECO:0007669"/>
    <property type="project" value="UniProtKB-EC"/>
</dbReference>
<evidence type="ECO:0000256" key="4">
    <source>
        <dbReference type="ARBA" id="ARBA00022806"/>
    </source>
</evidence>
<dbReference type="CDD" id="cd18807">
    <property type="entry name" value="SF1_C_UvrD"/>
    <property type="match status" value="1"/>
</dbReference>
<evidence type="ECO:0000313" key="13">
    <source>
        <dbReference type="Proteomes" id="UP000229095"/>
    </source>
</evidence>
<accession>A0A2M9HA50</accession>
<comment type="caution">
    <text evidence="12">The sequence shown here is derived from an EMBL/GenBank/DDBJ whole genome shotgun (WGS) entry which is preliminary data.</text>
</comment>
<proteinExistence type="inferred from homology"/>
<dbReference type="EMBL" id="PEBI01000001">
    <property type="protein sequence ID" value="PJM73685.1"/>
    <property type="molecule type" value="Genomic_DNA"/>
</dbReference>
<dbReference type="InterPro" id="IPR027417">
    <property type="entry name" value="P-loop_NTPase"/>
</dbReference>
<feature type="domain" description="UvrD-like helicase ATP-binding" evidence="11">
    <location>
        <begin position="10"/>
        <end position="294"/>
    </location>
</feature>
<reference evidence="12 13" key="1">
    <citation type="submission" date="2017-10" db="EMBL/GenBank/DDBJ databases">
        <title>Draft genome sequences of strains TRE 1, TRE 9, TRE H and TRI 7, isolated from tamarins, belonging to four potential novel Bifidobacterium species.</title>
        <authorList>
            <person name="Mattarelli P."/>
            <person name="Modesto M."/>
            <person name="Puglisi E."/>
            <person name="Morelli L."/>
            <person name="Spezio C."/>
            <person name="Bonetti A."/>
            <person name="Sandri C."/>
        </authorList>
    </citation>
    <scope>NUCLEOTIDE SEQUENCE [LARGE SCALE GENOMIC DNA]</scope>
    <source>
        <strain evidence="13">TRE1</strain>
    </source>
</reference>
<dbReference type="InterPro" id="IPR014016">
    <property type="entry name" value="UvrD-like_ATP-bd"/>
</dbReference>
<name>A0A2M9HA50_9BIFI</name>
<dbReference type="GO" id="GO:0005524">
    <property type="term" value="F:ATP binding"/>
    <property type="evidence" value="ECO:0007669"/>
    <property type="project" value="UniProtKB-UniRule"/>
</dbReference>
<dbReference type="PANTHER" id="PTHR11070">
    <property type="entry name" value="UVRD / RECB / PCRA DNA HELICASE FAMILY MEMBER"/>
    <property type="match status" value="1"/>
</dbReference>
<dbReference type="SUPFAM" id="SSF52540">
    <property type="entry name" value="P-loop containing nucleoside triphosphate hydrolases"/>
    <property type="match status" value="1"/>
</dbReference>
<evidence type="ECO:0000256" key="2">
    <source>
        <dbReference type="ARBA" id="ARBA00022741"/>
    </source>
</evidence>
<evidence type="ECO:0000313" key="12">
    <source>
        <dbReference type="EMBL" id="PJM73685.1"/>
    </source>
</evidence>
<dbReference type="InterPro" id="IPR000212">
    <property type="entry name" value="DNA_helicase_UvrD/REP"/>
</dbReference>
<dbReference type="Gene3D" id="3.40.50.300">
    <property type="entry name" value="P-loop containing nucleotide triphosphate hydrolases"/>
    <property type="match status" value="3"/>
</dbReference>
<keyword evidence="2 10" id="KW-0547">Nucleotide-binding</keyword>
<dbReference type="InterPro" id="IPR014017">
    <property type="entry name" value="DNA_helicase_UvrD-like_C"/>
</dbReference>
<dbReference type="Proteomes" id="UP000229095">
    <property type="component" value="Unassembled WGS sequence"/>
</dbReference>
<keyword evidence="5 10" id="KW-0067">ATP-binding</keyword>
<comment type="catalytic activity">
    <reaction evidence="9">
        <text>ATP + H2O = ADP + phosphate + H(+)</text>
        <dbReference type="Rhea" id="RHEA:13065"/>
        <dbReference type="ChEBI" id="CHEBI:15377"/>
        <dbReference type="ChEBI" id="CHEBI:15378"/>
        <dbReference type="ChEBI" id="CHEBI:30616"/>
        <dbReference type="ChEBI" id="CHEBI:43474"/>
        <dbReference type="ChEBI" id="CHEBI:456216"/>
        <dbReference type="EC" id="5.6.2.4"/>
    </reaction>
</comment>
<evidence type="ECO:0000259" key="11">
    <source>
        <dbReference type="PROSITE" id="PS51198"/>
    </source>
</evidence>
<keyword evidence="4 10" id="KW-0347">Helicase</keyword>
<evidence type="ECO:0000256" key="8">
    <source>
        <dbReference type="ARBA" id="ARBA00034808"/>
    </source>
</evidence>
<dbReference type="Gene3D" id="1.10.10.160">
    <property type="match status" value="1"/>
</dbReference>
<evidence type="ECO:0000256" key="5">
    <source>
        <dbReference type="ARBA" id="ARBA00022840"/>
    </source>
</evidence>
<dbReference type="PROSITE" id="PS51198">
    <property type="entry name" value="UVRD_HELICASE_ATP_BIND"/>
    <property type="match status" value="1"/>
</dbReference>
<sequence>MKSKAQEILEGLDDGQAAAAQAVDGPVRIMAGAGAGKTRTITHRIAYACESGAWNPSATLAVTFSVKAAAEMRSRLSALGVPQVKAATFHSAALHQLRQVWPELSEAYFPSIVEQPRLLVEKAFSRVVGRDVDDVALRALLAEINWTKVSLIAPADYARVCAATHRQPPADLTPDQMADVIDAYEQEKTNRNRMDFNDILLMACHVMERFEEAAATIRSRVRWITVDEYQDVSPLQHRLMRLWLGGRDSVCVVGDPAQTIYSFAGATSHYLLHFPEEFHAMRADIRLETDYRSTPQVVHYANRILAASPYADDYLVLRSGRQAGRRIQCTSYATDEQEAQGVARRIARLLADGVSPNDIAVLMRINAQGAMVRAALNQLRIRSRVRTEYGQSEATLIDSSGAAAKAAAIDLAAGQTGAVSISTIHAAKGLEWKHVFIIGCSEGLIPFGSPAPGDVLEEERRLLYVGVTRGEDTVDLSFASSKDSMSMQRRTPSRFLR</sequence>
<comment type="similarity">
    <text evidence="1">Belongs to the helicase family. UvrD subfamily.</text>
</comment>
<evidence type="ECO:0000256" key="1">
    <source>
        <dbReference type="ARBA" id="ARBA00009922"/>
    </source>
</evidence>
<keyword evidence="6" id="KW-0413">Isomerase</keyword>
<dbReference type="OrthoDB" id="9806690at2"/>